<dbReference type="OrthoDB" id="2427386at2"/>
<proteinExistence type="predicted"/>
<dbReference type="RefSeq" id="WP_106533100.1">
    <property type="nucleotide sequence ID" value="NZ_PYAT01000005.1"/>
</dbReference>
<sequence length="122" mass="13807">MNNVIETADTWVDKVNAQDVEGVLEVSDPNIELIGPRGAGFGHDLLVQWMENTGVNLHTITRYADDHRVVYEQEAVWENQDGHVIVYTFMEIKDGKVIRIERFDNSDDAFSTSGLNEENKVA</sequence>
<dbReference type="Proteomes" id="UP000242682">
    <property type="component" value="Unassembled WGS sequence"/>
</dbReference>
<evidence type="ECO:0008006" key="3">
    <source>
        <dbReference type="Google" id="ProtNLM"/>
    </source>
</evidence>
<protein>
    <recommendedName>
        <fullName evidence="3">SnoaL-like protein</fullName>
    </recommendedName>
</protein>
<comment type="caution">
    <text evidence="1">The sequence shown here is derived from an EMBL/GenBank/DDBJ whole genome shotgun (WGS) entry which is preliminary data.</text>
</comment>
<dbReference type="AlphaFoldDB" id="A0A2P8H275"/>
<accession>A0A2P8H275</accession>
<name>A0A2P8H275_9BACL</name>
<dbReference type="EMBL" id="PYAT01000005">
    <property type="protein sequence ID" value="PSL40313.1"/>
    <property type="molecule type" value="Genomic_DNA"/>
</dbReference>
<dbReference type="Gene3D" id="3.10.450.50">
    <property type="match status" value="1"/>
</dbReference>
<organism evidence="1 2">
    <name type="scientific">Planomicrobium soli</name>
    <dbReference type="NCBI Taxonomy" id="1176648"/>
    <lineage>
        <taxon>Bacteria</taxon>
        <taxon>Bacillati</taxon>
        <taxon>Bacillota</taxon>
        <taxon>Bacilli</taxon>
        <taxon>Bacillales</taxon>
        <taxon>Caryophanaceae</taxon>
        <taxon>Planomicrobium</taxon>
    </lineage>
</organism>
<gene>
    <name evidence="1" type="ORF">B0H99_10590</name>
</gene>
<evidence type="ECO:0000313" key="1">
    <source>
        <dbReference type="EMBL" id="PSL40313.1"/>
    </source>
</evidence>
<dbReference type="InterPro" id="IPR032710">
    <property type="entry name" value="NTF2-like_dom_sf"/>
</dbReference>
<reference evidence="1 2" key="1">
    <citation type="submission" date="2018-03" db="EMBL/GenBank/DDBJ databases">
        <title>Genomic Encyclopedia of Type Strains, Phase III (KMG-III): the genomes of soil and plant-associated and newly described type strains.</title>
        <authorList>
            <person name="Whitman W."/>
        </authorList>
    </citation>
    <scope>NUCLEOTIDE SEQUENCE [LARGE SCALE GENOMIC DNA]</scope>
    <source>
        <strain evidence="1 2">CGMCC 1.12259</strain>
    </source>
</reference>
<keyword evidence="2" id="KW-1185">Reference proteome</keyword>
<evidence type="ECO:0000313" key="2">
    <source>
        <dbReference type="Proteomes" id="UP000242682"/>
    </source>
</evidence>
<dbReference type="SUPFAM" id="SSF54427">
    <property type="entry name" value="NTF2-like"/>
    <property type="match status" value="1"/>
</dbReference>